<proteinExistence type="predicted"/>
<evidence type="ECO:0000313" key="2">
    <source>
        <dbReference type="Proteomes" id="UP001501468"/>
    </source>
</evidence>
<accession>A0ABP7CUF0</accession>
<evidence type="ECO:0000313" key="1">
    <source>
        <dbReference type="EMBL" id="GAA3696567.1"/>
    </source>
</evidence>
<dbReference type="Proteomes" id="UP001501468">
    <property type="component" value="Unassembled WGS sequence"/>
</dbReference>
<gene>
    <name evidence="1" type="ORF">GCM10022399_11300</name>
</gene>
<organism evidence="1 2">
    <name type="scientific">Terrabacter ginsenosidimutans</name>
    <dbReference type="NCBI Taxonomy" id="490575"/>
    <lineage>
        <taxon>Bacteria</taxon>
        <taxon>Bacillati</taxon>
        <taxon>Actinomycetota</taxon>
        <taxon>Actinomycetes</taxon>
        <taxon>Micrococcales</taxon>
        <taxon>Intrasporangiaceae</taxon>
        <taxon>Terrabacter</taxon>
    </lineage>
</organism>
<name>A0ABP7CUF0_9MICO</name>
<dbReference type="EMBL" id="BAABDC010000001">
    <property type="protein sequence ID" value="GAA3696567.1"/>
    <property type="molecule type" value="Genomic_DNA"/>
</dbReference>
<keyword evidence="2" id="KW-1185">Reference proteome</keyword>
<protein>
    <submittedName>
        <fullName evidence="1">Uncharacterized protein</fullName>
    </submittedName>
</protein>
<sequence>MTIRLDRTGLVAGHRNPEAATWAAEMSTYLTEKLGMSTTWGVEVGGPVGTMHWYTDFADMAELEAGLGKSMTDAGYIELIARAADLFIEGRTEDSIIYIM</sequence>
<comment type="caution">
    <text evidence="1">The sequence shown here is derived from an EMBL/GenBank/DDBJ whole genome shotgun (WGS) entry which is preliminary data.</text>
</comment>
<reference evidence="2" key="1">
    <citation type="journal article" date="2019" name="Int. J. Syst. Evol. Microbiol.">
        <title>The Global Catalogue of Microorganisms (GCM) 10K type strain sequencing project: providing services to taxonomists for standard genome sequencing and annotation.</title>
        <authorList>
            <consortium name="The Broad Institute Genomics Platform"/>
            <consortium name="The Broad Institute Genome Sequencing Center for Infectious Disease"/>
            <person name="Wu L."/>
            <person name="Ma J."/>
        </authorList>
    </citation>
    <scope>NUCLEOTIDE SEQUENCE [LARGE SCALE GENOMIC DNA]</scope>
    <source>
        <strain evidence="2">JCM 17125</strain>
    </source>
</reference>